<reference evidence="1 2" key="1">
    <citation type="submission" date="2012-11" db="EMBL/GenBank/DDBJ databases">
        <authorList>
            <person name="Linke B."/>
        </authorList>
    </citation>
    <scope>NUCLEOTIDE SEQUENCE [LARGE SCALE GENOMIC DNA]</scope>
    <source>
        <strain evidence="2">CFBP 1232</strain>
    </source>
</reference>
<dbReference type="AlphaFoldDB" id="A0A831A3N5"/>
<proteinExistence type="predicted"/>
<accession>A0A831A3N5</accession>
<comment type="caution">
    <text evidence="1">The sequence shown here is derived from an EMBL/GenBank/DDBJ whole genome shotgun (WGS) entry which is preliminary data.</text>
</comment>
<sequence>MKNHVDLKIEWEHPDSLHKNPTGDPSIGYPQICIRTNRNAQRTDLKIVTEKTNEIADQYPENKVERAKHVIAALNSIFGGGSFGHAWIIIFNSEKEGDYSSYAYHQGYGYVHNGDTEGHTNDSNKRGFSYQHIVSLDRKKITALENNIIPGINVISTAIAYAMGYSPAEGRQGVYSAVTNCSWFAGHVWNLVTSENIEFAQPFPGIDYAERWGIDACYLLSRIADPGVIAESLSITDIGYDRPVNRDTSPA</sequence>
<evidence type="ECO:0000313" key="1">
    <source>
        <dbReference type="EMBL" id="CCO93807.1"/>
    </source>
</evidence>
<name>A0A831A3N5_ERWAM</name>
<gene>
    <name evidence="1" type="ORF">BN437_1877</name>
</gene>
<organism evidence="1 2">
    <name type="scientific">Erwinia amylovora NBRC 12687 = CFBP 1232</name>
    <dbReference type="NCBI Taxonomy" id="1219359"/>
    <lineage>
        <taxon>Bacteria</taxon>
        <taxon>Pseudomonadati</taxon>
        <taxon>Pseudomonadota</taxon>
        <taxon>Gammaproteobacteria</taxon>
        <taxon>Enterobacterales</taxon>
        <taxon>Erwiniaceae</taxon>
        <taxon>Erwinia</taxon>
    </lineage>
</organism>
<protein>
    <submittedName>
        <fullName evidence="1">Uncharacterized protein</fullName>
    </submittedName>
</protein>
<evidence type="ECO:0000313" key="2">
    <source>
        <dbReference type="Proteomes" id="UP000013111"/>
    </source>
</evidence>
<reference evidence="1 2" key="2">
    <citation type="submission" date="2013-04" db="EMBL/GenBank/DDBJ databases">
        <title>Comparative genomics of 12 strains of Erwinia amylovora identifies a pan-genome with a large conserved core and provides insights into host specificity.</title>
        <authorList>
            <person name="Mann R.A."/>
            <person name="Smits T.H.M."/>
            <person name="Buehlmann A."/>
            <person name="Blom J."/>
            <person name="Goesmann A."/>
            <person name="Frey J.E."/>
            <person name="Plummer K.M."/>
            <person name="Beer S.V."/>
            <person name="Luck J."/>
            <person name="Duffy B."/>
            <person name="Rodoni B."/>
        </authorList>
    </citation>
    <scope>NUCLEOTIDE SEQUENCE [LARGE SCALE GENOMIC DNA]</scope>
    <source>
        <strain evidence="2">CFBP 1232</strain>
    </source>
</reference>
<dbReference type="Proteomes" id="UP000013111">
    <property type="component" value="Unassembled WGS sequence"/>
</dbReference>
<dbReference type="EMBL" id="CAPB01000020">
    <property type="protein sequence ID" value="CCO93807.1"/>
    <property type="molecule type" value="Genomic_DNA"/>
</dbReference>
<dbReference type="GeneID" id="97606072"/>
<dbReference type="RefSeq" id="WP_004157623.1">
    <property type="nucleotide sequence ID" value="NZ_BAYW01000009.1"/>
</dbReference>